<keyword evidence="2" id="KW-1185">Reference proteome</keyword>
<dbReference type="Proteomes" id="UP000708208">
    <property type="component" value="Unassembled WGS sequence"/>
</dbReference>
<protein>
    <submittedName>
        <fullName evidence="1">Uncharacterized protein</fullName>
    </submittedName>
</protein>
<gene>
    <name evidence="1" type="ORF">AFUS01_LOCUS8785</name>
</gene>
<reference evidence="1" key="1">
    <citation type="submission" date="2021-06" db="EMBL/GenBank/DDBJ databases">
        <authorList>
            <person name="Hodson N. C."/>
            <person name="Mongue J. A."/>
            <person name="Jaron S. K."/>
        </authorList>
    </citation>
    <scope>NUCLEOTIDE SEQUENCE</scope>
</reference>
<comment type="caution">
    <text evidence="1">The sequence shown here is derived from an EMBL/GenBank/DDBJ whole genome shotgun (WGS) entry which is preliminary data.</text>
</comment>
<sequence length="12" mass="1308">LAEENSIESLGF</sequence>
<proteinExistence type="predicted"/>
<feature type="non-terminal residue" evidence="1">
    <location>
        <position position="1"/>
    </location>
</feature>
<accession>A0A8J2NNA0</accession>
<evidence type="ECO:0000313" key="1">
    <source>
        <dbReference type="EMBL" id="CAG7719461.1"/>
    </source>
</evidence>
<name>A0A8J2NNA0_9HEXA</name>
<evidence type="ECO:0000313" key="2">
    <source>
        <dbReference type="Proteomes" id="UP000708208"/>
    </source>
</evidence>
<organism evidence="1 2">
    <name type="scientific">Allacma fusca</name>
    <dbReference type="NCBI Taxonomy" id="39272"/>
    <lineage>
        <taxon>Eukaryota</taxon>
        <taxon>Metazoa</taxon>
        <taxon>Ecdysozoa</taxon>
        <taxon>Arthropoda</taxon>
        <taxon>Hexapoda</taxon>
        <taxon>Collembola</taxon>
        <taxon>Symphypleona</taxon>
        <taxon>Sminthuridae</taxon>
        <taxon>Allacma</taxon>
    </lineage>
</organism>
<dbReference type="EMBL" id="CAJVCH010061548">
    <property type="protein sequence ID" value="CAG7719461.1"/>
    <property type="molecule type" value="Genomic_DNA"/>
</dbReference>